<keyword evidence="1" id="KW-0472">Membrane</keyword>
<evidence type="ECO:0000256" key="1">
    <source>
        <dbReference type="SAM" id="Phobius"/>
    </source>
</evidence>
<dbReference type="AlphaFoldDB" id="A0A2M4DQW5"/>
<feature type="transmembrane region" description="Helical" evidence="1">
    <location>
        <begin position="50"/>
        <end position="69"/>
    </location>
</feature>
<organism evidence="2">
    <name type="scientific">Anopheles darlingi</name>
    <name type="common">Mosquito</name>
    <dbReference type="NCBI Taxonomy" id="43151"/>
    <lineage>
        <taxon>Eukaryota</taxon>
        <taxon>Metazoa</taxon>
        <taxon>Ecdysozoa</taxon>
        <taxon>Arthropoda</taxon>
        <taxon>Hexapoda</taxon>
        <taxon>Insecta</taxon>
        <taxon>Pterygota</taxon>
        <taxon>Neoptera</taxon>
        <taxon>Endopterygota</taxon>
        <taxon>Diptera</taxon>
        <taxon>Nematocera</taxon>
        <taxon>Culicoidea</taxon>
        <taxon>Culicidae</taxon>
        <taxon>Anophelinae</taxon>
        <taxon>Anopheles</taxon>
    </lineage>
</organism>
<keyword evidence="1" id="KW-1133">Transmembrane helix</keyword>
<reference evidence="2" key="1">
    <citation type="submission" date="2018-01" db="EMBL/GenBank/DDBJ databases">
        <title>An insight into the sialome of Amazonian anophelines.</title>
        <authorList>
            <person name="Ribeiro J.M."/>
            <person name="Scarpassa V."/>
            <person name="Calvo E."/>
        </authorList>
    </citation>
    <scope>NUCLEOTIDE SEQUENCE</scope>
</reference>
<proteinExistence type="predicted"/>
<feature type="transmembrane region" description="Helical" evidence="1">
    <location>
        <begin position="9"/>
        <end position="30"/>
    </location>
</feature>
<dbReference type="EMBL" id="GGFL01015775">
    <property type="protein sequence ID" value="MBW79953.1"/>
    <property type="molecule type" value="Transcribed_RNA"/>
</dbReference>
<sequence>MSLTNSSSLVVMVAAPVVACEGGLLVVLPFTTPSNVSKVENDAVAEFGSILVTEGLLLLLLLLLIALCCC</sequence>
<name>A0A2M4DQW5_ANODA</name>
<accession>A0A2M4DQW5</accession>
<keyword evidence="1" id="KW-0812">Transmembrane</keyword>
<evidence type="ECO:0000313" key="2">
    <source>
        <dbReference type="EMBL" id="MBW79953.1"/>
    </source>
</evidence>
<protein>
    <submittedName>
        <fullName evidence="2">Uncharacterized protein</fullName>
    </submittedName>
</protein>